<reference evidence="2" key="1">
    <citation type="journal article" date="2017" name="Proc. Natl. Acad. Sci. U.S.A.">
        <title>Simulation of Deepwater Horizon oil plume reveals substrate specialization within a complex community of hydrocarbon-degraders.</title>
        <authorList>
            <person name="Hu P."/>
            <person name="Dubinsky E.A."/>
            <person name="Probst A.J."/>
            <person name="Wang J."/>
            <person name="Sieber C.M.K."/>
            <person name="Tom L.M."/>
            <person name="Gardinali P."/>
            <person name="Banfield J.F."/>
            <person name="Atlas R.M."/>
            <person name="Andersen G.L."/>
        </authorList>
    </citation>
    <scope>NUCLEOTIDE SEQUENCE [LARGE SCALE GENOMIC DNA]</scope>
</reference>
<dbReference type="SUPFAM" id="SSF56935">
    <property type="entry name" value="Porins"/>
    <property type="match status" value="1"/>
</dbReference>
<proteinExistence type="predicted"/>
<gene>
    <name evidence="1" type="ORF">A9Q84_03450</name>
</gene>
<dbReference type="Proteomes" id="UP000196531">
    <property type="component" value="Unassembled WGS sequence"/>
</dbReference>
<evidence type="ECO:0000313" key="2">
    <source>
        <dbReference type="Proteomes" id="UP000196531"/>
    </source>
</evidence>
<evidence type="ECO:0000313" key="1">
    <source>
        <dbReference type="EMBL" id="OUR98479.1"/>
    </source>
</evidence>
<comment type="caution">
    <text evidence="1">The sequence shown here is derived from an EMBL/GenBank/DDBJ whole genome shotgun (WGS) entry which is preliminary data.</text>
</comment>
<dbReference type="AlphaFoldDB" id="A0A1Y5F9Z2"/>
<evidence type="ECO:0008006" key="3">
    <source>
        <dbReference type="Google" id="ProtNLM"/>
    </source>
</evidence>
<organism evidence="1 2">
    <name type="scientific">Halobacteriovorax marinus</name>
    <dbReference type="NCBI Taxonomy" id="97084"/>
    <lineage>
        <taxon>Bacteria</taxon>
        <taxon>Pseudomonadati</taxon>
        <taxon>Bdellovibrionota</taxon>
        <taxon>Bacteriovoracia</taxon>
        <taxon>Bacteriovoracales</taxon>
        <taxon>Halobacteriovoraceae</taxon>
        <taxon>Halobacteriovorax</taxon>
    </lineage>
</organism>
<dbReference type="EMBL" id="MAAO01000004">
    <property type="protein sequence ID" value="OUR98479.1"/>
    <property type="molecule type" value="Genomic_DNA"/>
</dbReference>
<dbReference type="Gene3D" id="2.40.160.60">
    <property type="entry name" value="Outer membrane protein transport protein (OMPP1/FadL/TodX)"/>
    <property type="match status" value="1"/>
</dbReference>
<sequence>MKSILLVLITFVTFNSSANYFEFFGSHVSTSGIGNQANLNPHDPSNNYYIPALMAFSDTVNFAASISSAQTDFKAINNVVIQNDSYQDPALNEQTGSVDTDYQKYISTSLHFAVPLARNLGTLALSLSTPVGNLMETNSGNPYLPEYVMYRSRYRRTIIYLNLAKKFSDSLAFSLGTQLGFQAAADVNTQVSIQSDFGSQGSAKSKIKPTLALLLSGVYKPSNDSHIYLSYQQEMKNNLEANAFGKVSISTTTDYILDLNISSMIYYDPHIIRLGTATTLGLFKLYGLLEYQMWGNYKTPVVRVAQRGGGIKPSSDYEVTTTEDIFVPKLGMAFSVTDNFELDLGIVYKPTPLKGDFSGSGNSVDTDSTILAGAALYKTKLFEIPMQIGAAMQYHKLKEVKVVKSSGLENGNAGNKIGSAGYTVGGSVVVGSLGLTVHF</sequence>
<protein>
    <recommendedName>
        <fullName evidence="3">Outer membrane protein</fullName>
    </recommendedName>
</protein>
<accession>A0A1Y5F9Z2</accession>
<name>A0A1Y5F9Z2_9BACT</name>